<comment type="similarity">
    <text evidence="1 7">Belongs to the Lgt family.</text>
</comment>
<protein>
    <recommendedName>
        <fullName evidence="7">Phosphatidylglycerol--prolipoprotein diacylglyceryl transferase</fullName>
        <ecNumber evidence="7">2.5.1.145</ecNumber>
    </recommendedName>
</protein>
<evidence type="ECO:0000256" key="1">
    <source>
        <dbReference type="ARBA" id="ARBA00007150"/>
    </source>
</evidence>
<keyword evidence="6 7" id="KW-0472">Membrane</keyword>
<comment type="function">
    <text evidence="7">Catalyzes the transfer of the diacylglyceryl group from phosphatidylglycerol to the sulfhydryl group of the N-terminal cysteine of a prolipoprotein, the first step in the formation of mature lipoproteins.</text>
</comment>
<name>A0A7T6AQE7_9BACT</name>
<evidence type="ECO:0000256" key="6">
    <source>
        <dbReference type="ARBA" id="ARBA00023136"/>
    </source>
</evidence>
<dbReference type="GO" id="GO:0042158">
    <property type="term" value="P:lipoprotein biosynthetic process"/>
    <property type="evidence" value="ECO:0007669"/>
    <property type="project" value="UniProtKB-UniRule"/>
</dbReference>
<comment type="subcellular location">
    <subcellularLocation>
        <location evidence="7">Cell membrane</location>
        <topology evidence="7">Multi-pass membrane protein</topology>
    </subcellularLocation>
</comment>
<evidence type="ECO:0000256" key="3">
    <source>
        <dbReference type="ARBA" id="ARBA00022679"/>
    </source>
</evidence>
<evidence type="ECO:0000256" key="2">
    <source>
        <dbReference type="ARBA" id="ARBA00022475"/>
    </source>
</evidence>
<dbReference type="PANTHER" id="PTHR30589:SF0">
    <property type="entry name" value="PHOSPHATIDYLGLYCEROL--PROLIPOPROTEIN DIACYLGLYCERYL TRANSFERASE"/>
    <property type="match status" value="1"/>
</dbReference>
<dbReference type="Proteomes" id="UP000596092">
    <property type="component" value="Chromosome"/>
</dbReference>
<keyword evidence="5 7" id="KW-1133">Transmembrane helix</keyword>
<keyword evidence="2 7" id="KW-1003">Cell membrane</keyword>
<keyword evidence="9" id="KW-1185">Reference proteome</keyword>
<dbReference type="Pfam" id="PF01790">
    <property type="entry name" value="LGT"/>
    <property type="match status" value="1"/>
</dbReference>
<dbReference type="PROSITE" id="PS01311">
    <property type="entry name" value="LGT"/>
    <property type="match status" value="1"/>
</dbReference>
<dbReference type="PANTHER" id="PTHR30589">
    <property type="entry name" value="PROLIPOPROTEIN DIACYLGLYCERYL TRANSFERASE"/>
    <property type="match status" value="1"/>
</dbReference>
<keyword evidence="4 7" id="KW-0812">Transmembrane</keyword>
<feature type="transmembrane region" description="Helical" evidence="7">
    <location>
        <begin position="235"/>
        <end position="260"/>
    </location>
</feature>
<dbReference type="AlphaFoldDB" id="A0A7T6AQE7"/>
<sequence length="271" mass="30435">MLPYPSIDPILFSIGPLHIRWYGLMYVIGFLAAYQLVLHQAIKLQWQQMVEHLDNLHLTLIVGIIIGGRLGYVLFYNLPYYLAHPGEILAIWTGGMSFHGGCLGGIAAGLFYCHRTRLDFWKAADLFTVTVPVGLFLGRIGNFINGELFGRTTHLPWGMVFPEGGPFPRHPSQLYEALLEGVVLLCVLWSVKERPWRSGSTGWPHGSMLALFLVLYGFFRFTVEFVREPDPQVGLIGSLLSMGQMLSLVMIGVGIILWLYRRSTVTTAKHS</sequence>
<dbReference type="GO" id="GO:0005886">
    <property type="term" value="C:plasma membrane"/>
    <property type="evidence" value="ECO:0007669"/>
    <property type="project" value="UniProtKB-SubCell"/>
</dbReference>
<evidence type="ECO:0000256" key="5">
    <source>
        <dbReference type="ARBA" id="ARBA00022989"/>
    </source>
</evidence>
<reference evidence="8 9" key="1">
    <citation type="submission" date="2020-05" db="EMBL/GenBank/DDBJ databases">
        <title>Complete genome of Desulfobulbus oligotrophicus.</title>
        <authorList>
            <person name="Podar M."/>
        </authorList>
    </citation>
    <scope>NUCLEOTIDE SEQUENCE [LARGE SCALE GENOMIC DNA]</scope>
    <source>
        <strain evidence="8 9">Prop6</strain>
    </source>
</reference>
<evidence type="ECO:0000256" key="7">
    <source>
        <dbReference type="HAMAP-Rule" id="MF_01147"/>
    </source>
</evidence>
<comment type="pathway">
    <text evidence="7">Protein modification; lipoprotein biosynthesis (diacylglyceryl transfer).</text>
</comment>
<feature type="transmembrane region" description="Helical" evidence="7">
    <location>
        <begin position="203"/>
        <end position="223"/>
    </location>
</feature>
<dbReference type="EMBL" id="CP054140">
    <property type="protein sequence ID" value="QQG65405.1"/>
    <property type="molecule type" value="Genomic_DNA"/>
</dbReference>
<organism evidence="8 9">
    <name type="scientific">Desulfobulbus oligotrophicus</name>
    <dbReference type="NCBI Taxonomy" id="1909699"/>
    <lineage>
        <taxon>Bacteria</taxon>
        <taxon>Pseudomonadati</taxon>
        <taxon>Thermodesulfobacteriota</taxon>
        <taxon>Desulfobulbia</taxon>
        <taxon>Desulfobulbales</taxon>
        <taxon>Desulfobulbaceae</taxon>
        <taxon>Desulfobulbus</taxon>
    </lineage>
</organism>
<dbReference type="InterPro" id="IPR001640">
    <property type="entry name" value="Lgt"/>
</dbReference>
<gene>
    <name evidence="7" type="primary">lgt</name>
    <name evidence="8" type="ORF">HP555_05765</name>
</gene>
<keyword evidence="3 7" id="KW-0808">Transferase</keyword>
<evidence type="ECO:0000313" key="9">
    <source>
        <dbReference type="Proteomes" id="UP000596092"/>
    </source>
</evidence>
<accession>A0A7T6AQE7</accession>
<evidence type="ECO:0000313" key="8">
    <source>
        <dbReference type="EMBL" id="QQG65405.1"/>
    </source>
</evidence>
<dbReference type="NCBIfam" id="TIGR00544">
    <property type="entry name" value="lgt"/>
    <property type="match status" value="1"/>
</dbReference>
<dbReference type="RefSeq" id="WP_199264226.1">
    <property type="nucleotide sequence ID" value="NZ_CP054140.1"/>
</dbReference>
<dbReference type="UniPathway" id="UPA00664"/>
<dbReference type="GO" id="GO:0008961">
    <property type="term" value="F:phosphatidylglycerol-prolipoprotein diacylglyceryl transferase activity"/>
    <property type="evidence" value="ECO:0007669"/>
    <property type="project" value="UniProtKB-UniRule"/>
</dbReference>
<dbReference type="HAMAP" id="MF_01147">
    <property type="entry name" value="Lgt"/>
    <property type="match status" value="1"/>
</dbReference>
<feature type="transmembrane region" description="Helical" evidence="7">
    <location>
        <begin position="58"/>
        <end position="76"/>
    </location>
</feature>
<keyword evidence="8" id="KW-0449">Lipoprotein</keyword>
<evidence type="ECO:0000256" key="4">
    <source>
        <dbReference type="ARBA" id="ARBA00022692"/>
    </source>
</evidence>
<dbReference type="EC" id="2.5.1.145" evidence="7"/>
<feature type="binding site" evidence="7">
    <location>
        <position position="139"/>
    </location>
    <ligand>
        <name>a 1,2-diacyl-sn-glycero-3-phospho-(1'-sn-glycerol)</name>
        <dbReference type="ChEBI" id="CHEBI:64716"/>
    </ligand>
</feature>
<proteinExistence type="inferred from homology"/>
<feature type="transmembrane region" description="Helical" evidence="7">
    <location>
        <begin position="20"/>
        <end position="37"/>
    </location>
</feature>
<dbReference type="KEGG" id="dog:HP555_05765"/>
<comment type="catalytic activity">
    <reaction evidence="7">
        <text>L-cysteinyl-[prolipoprotein] + a 1,2-diacyl-sn-glycero-3-phospho-(1'-sn-glycerol) = an S-1,2-diacyl-sn-glyceryl-L-cysteinyl-[prolipoprotein] + sn-glycerol 1-phosphate + H(+)</text>
        <dbReference type="Rhea" id="RHEA:56712"/>
        <dbReference type="Rhea" id="RHEA-COMP:14679"/>
        <dbReference type="Rhea" id="RHEA-COMP:14680"/>
        <dbReference type="ChEBI" id="CHEBI:15378"/>
        <dbReference type="ChEBI" id="CHEBI:29950"/>
        <dbReference type="ChEBI" id="CHEBI:57685"/>
        <dbReference type="ChEBI" id="CHEBI:64716"/>
        <dbReference type="ChEBI" id="CHEBI:140658"/>
        <dbReference type="EC" id="2.5.1.145"/>
    </reaction>
</comment>
<feature type="transmembrane region" description="Helical" evidence="7">
    <location>
        <begin position="88"/>
        <end position="112"/>
    </location>
</feature>